<dbReference type="Proteomes" id="UP000050509">
    <property type="component" value="Unassembled WGS sequence"/>
</dbReference>
<reference evidence="7 8" key="1">
    <citation type="submission" date="2015-09" db="EMBL/GenBank/DDBJ databases">
        <title>Draft genome sequence of Kouleothrix aurantiaca JCM 19913.</title>
        <authorList>
            <person name="Hemp J."/>
        </authorList>
    </citation>
    <scope>NUCLEOTIDE SEQUENCE [LARGE SCALE GENOMIC DNA]</scope>
    <source>
        <strain evidence="7 8">COM-B</strain>
    </source>
</reference>
<dbReference type="PANTHER" id="PTHR11877:SF99">
    <property type="entry name" value="1,3,6,8-TETRAHYDROXYNAPHTHALENE SYNTHASE"/>
    <property type="match status" value="1"/>
</dbReference>
<dbReference type="Pfam" id="PF00195">
    <property type="entry name" value="Chal_sti_synt_N"/>
    <property type="match status" value="1"/>
</dbReference>
<comment type="similarity">
    <text evidence="1">Belongs to the thiolase-like superfamily. Chalcone/stilbene synthases family.</text>
</comment>
<evidence type="ECO:0000256" key="3">
    <source>
        <dbReference type="ARBA" id="ARBA00023315"/>
    </source>
</evidence>
<evidence type="ECO:0000313" key="8">
    <source>
        <dbReference type="Proteomes" id="UP000050509"/>
    </source>
</evidence>
<dbReference type="EMBL" id="LJCR01000869">
    <property type="protein sequence ID" value="KPV51548.1"/>
    <property type="molecule type" value="Genomic_DNA"/>
</dbReference>
<dbReference type="InterPro" id="IPR001099">
    <property type="entry name" value="Chalcone/stilbene_synt_N"/>
</dbReference>
<evidence type="ECO:0000259" key="6">
    <source>
        <dbReference type="Pfam" id="PF02797"/>
    </source>
</evidence>
<proteinExistence type="inferred from homology"/>
<organism evidence="7 8">
    <name type="scientific">Kouleothrix aurantiaca</name>
    <dbReference type="NCBI Taxonomy" id="186479"/>
    <lineage>
        <taxon>Bacteria</taxon>
        <taxon>Bacillati</taxon>
        <taxon>Chloroflexota</taxon>
        <taxon>Chloroflexia</taxon>
        <taxon>Chloroflexales</taxon>
        <taxon>Roseiflexineae</taxon>
        <taxon>Roseiflexaceae</taxon>
        <taxon>Kouleothrix</taxon>
    </lineage>
</organism>
<protein>
    <submittedName>
        <fullName evidence="7">Chalcone synthase</fullName>
    </submittedName>
</protein>
<evidence type="ECO:0000256" key="4">
    <source>
        <dbReference type="PIRSR" id="PIRSR000451-1"/>
    </source>
</evidence>
<name>A0A0P9CYM6_9CHLR</name>
<gene>
    <name evidence="7" type="ORF">SE17_20580</name>
</gene>
<evidence type="ECO:0000259" key="5">
    <source>
        <dbReference type="Pfam" id="PF00195"/>
    </source>
</evidence>
<accession>A0A0P9CYM6</accession>
<keyword evidence="8" id="KW-1185">Reference proteome</keyword>
<dbReference type="Pfam" id="PF02797">
    <property type="entry name" value="Chal_sti_synt_C"/>
    <property type="match status" value="1"/>
</dbReference>
<keyword evidence="3" id="KW-0012">Acyltransferase</keyword>
<dbReference type="GO" id="GO:0030639">
    <property type="term" value="P:polyketide biosynthetic process"/>
    <property type="evidence" value="ECO:0007669"/>
    <property type="project" value="TreeGrafter"/>
</dbReference>
<evidence type="ECO:0000313" key="7">
    <source>
        <dbReference type="EMBL" id="KPV51548.1"/>
    </source>
</evidence>
<keyword evidence="2" id="KW-0808">Transferase</keyword>
<dbReference type="GO" id="GO:0016747">
    <property type="term" value="F:acyltransferase activity, transferring groups other than amino-acyl groups"/>
    <property type="evidence" value="ECO:0007669"/>
    <property type="project" value="InterPro"/>
</dbReference>
<sequence length="352" mass="38106">MPRIRSVATALPPYTLPQEQIRDLARAHFAPAFPDIDRYLTVFRHAQIDSRAFAAPLEWFAIPRSFKECNDLFIEVATGLGEQAARAALAAAGLEPGDVDHLIWVSTTGMAAPSPDATLINRLGMGRHTRRTPVWGLGCAGGVAGLARATEYTRAFPDQRVLLISAELCSVTFQWNDQSKRNLIASSLFADGVAAVLVEGDQAAGADTSLSILGTQSTLWPDTTEIMGWDMVDTGMQVVFSSRIPQIVQTLMRDNVAEFLAGHNLTIDDIDHWILHPGGAKVISAYEGALAIDRERLDHTREVLRQHGNMSSATVFFVLEEFLKAGTPAPGEFGVLAVLGPGFSCELALVRG</sequence>
<evidence type="ECO:0000256" key="2">
    <source>
        <dbReference type="ARBA" id="ARBA00022679"/>
    </source>
</evidence>
<dbReference type="AlphaFoldDB" id="A0A0P9CYM6"/>
<evidence type="ECO:0000256" key="1">
    <source>
        <dbReference type="ARBA" id="ARBA00005531"/>
    </source>
</evidence>
<feature type="domain" description="Chalcone/stilbene synthase C-terminal" evidence="6">
    <location>
        <begin position="217"/>
        <end position="351"/>
    </location>
</feature>
<dbReference type="SUPFAM" id="SSF53901">
    <property type="entry name" value="Thiolase-like"/>
    <property type="match status" value="1"/>
</dbReference>
<feature type="active site" description="Acyl-thioester intermediate" evidence="4">
    <location>
        <position position="139"/>
    </location>
</feature>
<dbReference type="PIRSF" id="PIRSF000451">
    <property type="entry name" value="PKS_III"/>
    <property type="match status" value="1"/>
</dbReference>
<dbReference type="Gene3D" id="3.40.47.10">
    <property type="match status" value="2"/>
</dbReference>
<feature type="domain" description="Chalcone/stilbene synthase N-terminal" evidence="5">
    <location>
        <begin position="66"/>
        <end position="201"/>
    </location>
</feature>
<comment type="caution">
    <text evidence="7">The sequence shown here is derived from an EMBL/GenBank/DDBJ whole genome shotgun (WGS) entry which is preliminary data.</text>
</comment>
<dbReference type="InterPro" id="IPR011141">
    <property type="entry name" value="Polyketide_synthase_type-III"/>
</dbReference>
<dbReference type="PANTHER" id="PTHR11877">
    <property type="entry name" value="HYDROXYMETHYLGLUTARYL-COA SYNTHASE"/>
    <property type="match status" value="1"/>
</dbReference>
<dbReference type="InterPro" id="IPR012328">
    <property type="entry name" value="Chalcone/stilbene_synt_C"/>
</dbReference>
<dbReference type="CDD" id="cd00831">
    <property type="entry name" value="CHS_like"/>
    <property type="match status" value="1"/>
</dbReference>
<dbReference type="InterPro" id="IPR016039">
    <property type="entry name" value="Thiolase-like"/>
</dbReference>